<accession>A0A2I0J4A4</accession>
<feature type="region of interest" description="Disordered" evidence="1">
    <location>
        <begin position="1"/>
        <end position="21"/>
    </location>
</feature>
<protein>
    <submittedName>
        <fullName evidence="2">Uncharacterized protein</fullName>
    </submittedName>
</protein>
<feature type="compositionally biased region" description="Basic and acidic residues" evidence="1">
    <location>
        <begin position="71"/>
        <end position="83"/>
    </location>
</feature>
<feature type="compositionally biased region" description="Low complexity" evidence="1">
    <location>
        <begin position="1"/>
        <end position="16"/>
    </location>
</feature>
<keyword evidence="3" id="KW-1185">Reference proteome</keyword>
<evidence type="ECO:0000256" key="1">
    <source>
        <dbReference type="SAM" id="MobiDB-lite"/>
    </source>
</evidence>
<dbReference type="EMBL" id="PGOL01002050">
    <property type="protein sequence ID" value="PKI51067.1"/>
    <property type="molecule type" value="Genomic_DNA"/>
</dbReference>
<gene>
    <name evidence="2" type="ORF">CRG98_028539</name>
</gene>
<name>A0A2I0J4A4_PUNGR</name>
<organism evidence="2 3">
    <name type="scientific">Punica granatum</name>
    <name type="common">Pomegranate</name>
    <dbReference type="NCBI Taxonomy" id="22663"/>
    <lineage>
        <taxon>Eukaryota</taxon>
        <taxon>Viridiplantae</taxon>
        <taxon>Streptophyta</taxon>
        <taxon>Embryophyta</taxon>
        <taxon>Tracheophyta</taxon>
        <taxon>Spermatophyta</taxon>
        <taxon>Magnoliopsida</taxon>
        <taxon>eudicotyledons</taxon>
        <taxon>Gunneridae</taxon>
        <taxon>Pentapetalae</taxon>
        <taxon>rosids</taxon>
        <taxon>malvids</taxon>
        <taxon>Myrtales</taxon>
        <taxon>Lythraceae</taxon>
        <taxon>Punica</taxon>
    </lineage>
</organism>
<comment type="caution">
    <text evidence="2">The sequence shown here is derived from an EMBL/GenBank/DDBJ whole genome shotgun (WGS) entry which is preliminary data.</text>
</comment>
<evidence type="ECO:0000313" key="2">
    <source>
        <dbReference type="EMBL" id="PKI51067.1"/>
    </source>
</evidence>
<reference evidence="2 3" key="1">
    <citation type="submission" date="2017-11" db="EMBL/GenBank/DDBJ databases">
        <title>De-novo sequencing of pomegranate (Punica granatum L.) genome.</title>
        <authorList>
            <person name="Akparov Z."/>
            <person name="Amiraslanov A."/>
            <person name="Hajiyeva S."/>
            <person name="Abbasov M."/>
            <person name="Kaur K."/>
            <person name="Hamwieh A."/>
            <person name="Solovyev V."/>
            <person name="Salamov A."/>
            <person name="Braich B."/>
            <person name="Kosarev P."/>
            <person name="Mahmoud A."/>
            <person name="Hajiyev E."/>
            <person name="Babayeva S."/>
            <person name="Izzatullayeva V."/>
            <person name="Mammadov A."/>
            <person name="Mammadov A."/>
            <person name="Sharifova S."/>
            <person name="Ojaghi J."/>
            <person name="Eynullazada K."/>
            <person name="Bayramov B."/>
            <person name="Abdulazimova A."/>
            <person name="Shahmuradov I."/>
        </authorList>
    </citation>
    <scope>NUCLEOTIDE SEQUENCE [LARGE SCALE GENOMIC DNA]</scope>
    <source>
        <strain evidence="3">cv. AG2017</strain>
        <tissue evidence="2">Leaf</tissue>
    </source>
</reference>
<evidence type="ECO:0000313" key="3">
    <source>
        <dbReference type="Proteomes" id="UP000233551"/>
    </source>
</evidence>
<dbReference type="Proteomes" id="UP000233551">
    <property type="component" value="Unassembled WGS sequence"/>
</dbReference>
<dbReference type="AlphaFoldDB" id="A0A2I0J4A4"/>
<proteinExistence type="predicted"/>
<sequence>MLGSSRRGCGSSSNSGQRKDVTVMVMSRAERGRVCAAAALLSVEGGPERGKEGCGVCAAIATEGEEGGESNCDRGRNEEKMMEVEQTGGDEGKGEVAELSSDGVLIKEKEQKKRGMVRRRGWSWSLRREAEDGW</sequence>
<feature type="region of interest" description="Disordered" evidence="1">
    <location>
        <begin position="65"/>
        <end position="96"/>
    </location>
</feature>